<dbReference type="Gene3D" id="2.60.40.3440">
    <property type="match status" value="7"/>
</dbReference>
<dbReference type="RefSeq" id="WP_110130119.1">
    <property type="nucleotide sequence ID" value="NZ_QHJQ01000002.1"/>
</dbReference>
<dbReference type="InterPro" id="IPR002126">
    <property type="entry name" value="Cadherin-like_dom"/>
</dbReference>
<dbReference type="GO" id="GO:0005509">
    <property type="term" value="F:calcium ion binding"/>
    <property type="evidence" value="ECO:0007669"/>
    <property type="project" value="InterPro"/>
</dbReference>
<dbReference type="InParanoid" id="A0A317ZMF3"/>
<dbReference type="NCBIfam" id="NF012211">
    <property type="entry name" value="tand_rpt_95"/>
    <property type="match status" value="4"/>
</dbReference>
<dbReference type="GO" id="GO:0007156">
    <property type="term" value="P:homophilic cell adhesion via plasma membrane adhesion molecules"/>
    <property type="evidence" value="ECO:0007669"/>
    <property type="project" value="InterPro"/>
</dbReference>
<dbReference type="InterPro" id="IPR013783">
    <property type="entry name" value="Ig-like_fold"/>
</dbReference>
<feature type="chain" id="PRO_5016444033" description="Cadherin domain-containing protein" evidence="2">
    <location>
        <begin position="28"/>
        <end position="4376"/>
    </location>
</feature>
<dbReference type="Gene3D" id="2.60.40.10">
    <property type="entry name" value="Immunoglobulins"/>
    <property type="match status" value="1"/>
</dbReference>
<dbReference type="GO" id="GO:0016020">
    <property type="term" value="C:membrane"/>
    <property type="evidence" value="ECO:0007669"/>
    <property type="project" value="InterPro"/>
</dbReference>
<dbReference type="NCBIfam" id="TIGR01965">
    <property type="entry name" value="VCBS_repeat"/>
    <property type="match status" value="3"/>
</dbReference>
<feature type="signal peptide" evidence="2">
    <location>
        <begin position="1"/>
        <end position="27"/>
    </location>
</feature>
<dbReference type="Gene3D" id="2.40.30.20">
    <property type="match status" value="1"/>
</dbReference>
<dbReference type="InterPro" id="IPR040853">
    <property type="entry name" value="RapA2_cadherin-like"/>
</dbReference>
<evidence type="ECO:0000313" key="5">
    <source>
        <dbReference type="Proteomes" id="UP000247099"/>
    </source>
</evidence>
<reference evidence="4 5" key="1">
    <citation type="submission" date="2018-05" db="EMBL/GenBank/DDBJ databases">
        <title>Coraliomargarita sinensis sp. nov., isolated from a marine solar saltern.</title>
        <authorList>
            <person name="Zhou L.Y."/>
        </authorList>
    </citation>
    <scope>NUCLEOTIDE SEQUENCE [LARGE SCALE GENOMIC DNA]</scope>
    <source>
        <strain evidence="4 5">WN38</strain>
    </source>
</reference>
<evidence type="ECO:0000256" key="1">
    <source>
        <dbReference type="SAM" id="MobiDB-lite"/>
    </source>
</evidence>
<accession>A0A317ZMF3</accession>
<gene>
    <name evidence="4" type="ORF">DDZ13_03920</name>
</gene>
<evidence type="ECO:0000256" key="2">
    <source>
        <dbReference type="SAM" id="SignalP"/>
    </source>
</evidence>
<dbReference type="SUPFAM" id="SSF51126">
    <property type="entry name" value="Pectin lyase-like"/>
    <property type="match status" value="1"/>
</dbReference>
<dbReference type="InterPro" id="IPR010221">
    <property type="entry name" value="VCBS_dom"/>
</dbReference>
<dbReference type="EMBL" id="QHJQ01000002">
    <property type="protein sequence ID" value="PXA05118.1"/>
    <property type="molecule type" value="Genomic_DNA"/>
</dbReference>
<dbReference type="Pfam" id="PF17963">
    <property type="entry name" value="Big_9"/>
    <property type="match status" value="10"/>
</dbReference>
<sequence>MTIPDSLKIRFSLILPTVLLAAQSVHAQVAPVANDDTFPTIPSLTVAADNSLSISDATLLANDTGDGIDVDTVVQATVTSGVTVTRVTAAGGSITYDPGNAFQSLDSGDTQNDTFDYTIDGDEAPDTAGDEQATVTVQVTGVNDAPVLSTLNNDSVNDNATTQPFENETITDLDTGEELTVTVQITDADEGSFSTLAGFTDNSGTTPGEYTFTGSASAAQAALRGLVFDPAENTVQPTTTYTVDLSVTVSDGDLSDSDSLTVTVTSINDNPTLTVGDNAIAMDDDETLTVFANGSGAANFTLQDVDVQDTYTVVVTYDQTIGGFTSASSSSFTAAGSGSSSTLTISGTESAVRTALLGLVYDPIENLVAVDDTNSHTLSVSFADQGSTPATGSTTITVTSVNDSPVLSPAGPLPIVSLGAGGVFAIYDRISLTDADFETTTSEGSGDIGGGTPTDEFTASILLTDASDGTTEGAYGSISSSLFQVDGSNANLYTYTSNRQAVESAIREALYQAPDSTGTFVAKLTVRDSSGDAATQDSNTVIASTEVTQPTPGMTGLQPGQTVNDNSTILPFLTAVFNSFGSGNKTVEITLVKSPSELTAQTPSMDERGAFDILGPFGKNSSGNPDIYSFTGNAVNATDALQNLRFRPTPNRIVGASETVTFRIQVKASGGSQLSEDFLTITIFPVNDLPAITLGGDNANFRIDDDEVTNPFETTIVSDPDEAGEDEVTVTVTFIGEDPATGEPLAGGGEIYRDITTPADPDAEPPTEETTEEVLQTPPYTFTGTPAEAQDWLRSLKFRPDPVRNQVGQRENVTFTVTVEDGSGQSVTNSERIVTVTAINGAPDIIGVPAPADQPFPVPASAPGEIIPFVGLSVEDEESLTFTITLDDDDKGTLDTTDFAYNSTTGEYTLSGTPAEITTALQALTYSIDSGYTFPDGQPGLTTFTLAAADSTNTTTVDFAVTIRSRNVAHIVDSTADSGTGTLREALGFAQDGDFIVFDFPVADFPVTLRLQDTLTVTSDVTIMGSGVNQLTISGDSDGDDVGDVGLFLVANGATLTLEQLTLRDGSAPSYGGAVAVDEGGALIARFCAFENNRAGQYGGAVDVFLGELTVDSCYFYQNVIDGSQAQGGGAISVYGTGTSLIRNSTFLENRRDNPGEVFGGGAIFAENGDIEQFFYLDVVHNTFVDNFDAGFNGGTILSKNSGMIVRMLNNIVSADTVAQSEGNDFPDYQPVIDVLNGGAFQSLGGNIATDSTQTTFTQGGAQNVFLLDAEIDFLDVEIADIELQALADNGGPTPTFSIGENSIGLDNGNPVTPISDAVGYDQRGMWRDGTPDVGAFEAESFSRVNMNELYVQSTTEDYIEIYNPRDSENLDLDGFKLFVDGVEVHTFVSNPLVPGDGFVPEITDLDLDSEKGTIEIRRVNGQVLNSVNYVAAFAKSNVAFPIVGESITRYPTYEGGFLPHKLASERITLVVPSASLTSEGTEIDGSDFGGGNAPPIAIKDVDEDSTPANAPVFFVSDDASLSLDVLDNDIEFDRTDVLKVTEVMTVATGIVNNLELAALPLEDGNITLTELPAGIDTSVPGVTATIAVDGASIDYDPSTSPTVVALSLGEKLVDILGYTIADFSGDPLAQNSRGDDDTKRAENIIQATTYFTVEITGINEAPVAGDDSGATTENQAIRFLQDDFILANDPDFDFEDIEANYLDFDASGVETAYLPILDSEALLGNDDDADNDDDNTTIEIISVHTTDVSGALTTTQSELGATVRLDLRANRNETSIIYDPRSSAILNALQAGETTSDRFFYTVRDVHGAIDVAEVTITVSGVNDVPTANNDPDFFSSEDVTLEILDSELLSNDTDPDQDGVDDDVLTIDSFDVTTQLGGSLSPNGGGDGIIFDPVGLEIYEELARNEVIVDQFQYTATDSNGGTSTATAFIEFVGVNDAPVAEDDALAINENEVTEIDAAAGLIDNDTDLDINGSDPDDDPWVIPQRGVTTPFGAAFYIETDGSYGYDANSAAIESLIEGEVVVETFPYILTDNSRMNAGADNFKLVVNSPEVVLPVLANDSVAGGTPSAIEAYTEDGDNSNIVIIESANHELRDGKLIKVEEYEGSGDYNGVYPVTVIDRDHFSIPAAFADDPDGTRGTWRPWFKITAFTAAENNGLVSISDDEQSILFAPRVDFYGTDRFTYTIEDGVGGQDVCVVEVLIIEAPLNSQIAANDDSFKLYAGQGAQLVDVLANDNTLPSAGADLFILSAEADSALGTIEVVNNGKSLQYTPDSDAFTGTETFTYTVSGGATSNATASLSIEVVDVEEFVTNASGEDDLFFVAEGATNVELDVLGNDATLPNFPVSLEITAVGTPDAGGAAIVGNGNVVYTPVAPAGSSESFTYTITDELGNEIVKDVTVEIVADDGDFHAVGDHYIVWAGAPAVTFPVLENDILTGDNAGELGITNYGLDDDAPEVLERVSFDGTSISYRPPSTIGSATVVEDFKYEISDGSSERREALIQITVVQNYPVLDAIDDNYDVARDSSGVSLDVLGNDATLPLIGWDLSVESVTQPAEGGTVVIESDDTLTFTPAEGFFGVDTFSYTVEDAFGQTDTATVTILVGSLVTGPDSYIVLENSGDNQFRVLLNDDWINRYAADYEISEVGTPDAGGVVALAGDAPNNYLLYTPAADFVGEESFTYTVTNLTGGTRTETVTVEVIAEESDRGFADLVVTLTGVNDAPVLGGTEDDEITDKESTFPFDTVTLSDVDAGGDQIQTATVSFDSTLGVITLTEGGTSVSNATVGDTITYTIVGTPADVQAALRTIEFTPFENLIPLLNPGYFDVIFTLTIDDGYISPVITDQTTVRVFAVNDPPDGGDDSYATEENQTIRLLADTTLLPPAVFDFGDLPAEYQDFDANGNQQTYLPELQNVNLLINDDDVDIDDDNTTIEIVNVHTTATRVNQITATSALGASVVLDVRAVRAETGILYDPRGSSILNALAAGETIVDSFYYTVVDQHGADEQVLVSITVTGVNDVPTANGDGGYNLTEDGTIIVSGADILSNDTDPDQDGNGPDDAPIISSVPPFSDLGAALSFDGTDITYDPDDMEQYESLARNEFLPDSFTYTISDENGGTSQAIIEFLIEGINDAPVAEDDALAIDENDTQTRDRANGLISNDSDVDMGINFNGGDPNDDPWILPQREQISPLGAAFTIESDGSYSYDANSRAIDSLFEGEIAVETFPYVIIDNSRLSAADDRFKVLADSTEVVLPVLANDDVAGSVPVAIEGFSEDAGDSQRVIVESFEHPLREGMLVKIQGYAGDGDYNGVYPISVVDRDHFSVAVPFVDGNDTSLGTWRPWFEITAVTEADQEAVLEISEDGQSILYTPVASFYGSEQFEYTIMDGVGGQDVAVVELTVLQAPLNTVLSASDDRYQIGKGETSVEVDVLANDNVLPAAGTDFTITAVSAGSAGGSLVINGSSDGVAYSPVDGDFTGSETFTYDVSGGGSSSTQATVTFEVIDREGYLRSAPDAFFVIEDSTNNLLDVAANDITLPSFPVTFEVVAVSTPTSGVASLDNGQVSYTPNAAFTGTDSFTYTIRDASGGNVTETVTVEVVPDVDDFYARNDTYIIVAGSGDYNLDVLINDGVSGSAANDLIIEDLGLDTQAPPDRTRVDNTYSVVTYTAPAAATTESFTYEILNGLGTDPRREGLITIVVVDSLPAPTNPLDDDYHVAKNSGPHSLDVLLNDIPLPDAGWDWTISSVSAPTQGGVASVDSGTAIDYTPAEGFYGVESFTYTIEDAFGDTAQATVTVTVGSQLTEPDTYVVLENSSDNDFTVLVNDDILERFPADYTISDFSSPDQGGSVSIDGSGPDNQLLYTPAQDFVGEESFSYTVIDNTGAELTETVTVLVIEENGDRDFADFVVTLTGINDITQIGSTPDGSTTDKLSVKPFPSVTISDLDEDDQQDQITRLSFDSSLGSISAPAFTQIGPGTYGMTGTPAEVQAALREIVFTPFENVIDYIEWGADNSVGDLDFTLSLDDLNLGPVLGDSADAPVVDVVTINIEPINDTPTLVDNLNDLFLKVNALPRAILLTPYFDDVDDDVPGGELTWTVSGNTNPGLFSSVAVDQAKQLLVITLAPDQFGVAEITVRGTDRGGLFVEDTFTVTVDGPPVIELEEGQENPDSPTFVQGSQSGSRRDYLQSFVVTNTGVLPAEAFILHVSGLDQPVEGISLHRAQYTSDDNGTPDFFADDTRSSEGVEILQQGTYEYSVKYDQPLEPGESIIVHLTYRASSLSLLDIDPIIEVELTTKTPTGDPAIIAIPDPDTGEVFMTFTIEAGKTYAIQSAETVDGPWVTWDLVLPVSDFDREITIIDDGLYTATHPSETTQRFYRLIEVVEP</sequence>
<dbReference type="InterPro" id="IPR011050">
    <property type="entry name" value="Pectin_lyase_fold/virulence"/>
</dbReference>
<organism evidence="4 5">
    <name type="scientific">Coraliomargarita sinensis</name>
    <dbReference type="NCBI Taxonomy" id="2174842"/>
    <lineage>
        <taxon>Bacteria</taxon>
        <taxon>Pseudomonadati</taxon>
        <taxon>Verrucomicrobiota</taxon>
        <taxon>Opitutia</taxon>
        <taxon>Puniceicoccales</taxon>
        <taxon>Coraliomargaritaceae</taxon>
        <taxon>Coraliomargarita</taxon>
    </lineage>
</organism>
<feature type="domain" description="Cadherin" evidence="3">
    <location>
        <begin position="169"/>
        <end position="273"/>
    </location>
</feature>
<dbReference type="InterPro" id="IPR059226">
    <property type="entry name" value="Choice_anch_Q_dom"/>
</dbReference>
<keyword evidence="2" id="KW-0732">Signal</keyword>
<protein>
    <recommendedName>
        <fullName evidence="3">Cadherin domain-containing protein</fullName>
    </recommendedName>
</protein>
<evidence type="ECO:0000259" key="3">
    <source>
        <dbReference type="PROSITE" id="PS50268"/>
    </source>
</evidence>
<feature type="region of interest" description="Disordered" evidence="1">
    <location>
        <begin position="3041"/>
        <end position="3060"/>
    </location>
</feature>
<evidence type="ECO:0000313" key="4">
    <source>
        <dbReference type="EMBL" id="PXA05118.1"/>
    </source>
</evidence>
<dbReference type="InterPro" id="IPR023366">
    <property type="entry name" value="ATP_synth_asu-like_sf"/>
</dbReference>
<dbReference type="NCBIfam" id="NF041518">
    <property type="entry name" value="choice_anch_Q"/>
    <property type="match status" value="1"/>
</dbReference>
<dbReference type="OrthoDB" id="200398at2"/>
<name>A0A317ZMF3_9BACT</name>
<dbReference type="Proteomes" id="UP000247099">
    <property type="component" value="Unassembled WGS sequence"/>
</dbReference>
<comment type="caution">
    <text evidence="4">The sequence shown here is derived from an EMBL/GenBank/DDBJ whole genome shotgun (WGS) entry which is preliminary data.</text>
</comment>
<keyword evidence="5" id="KW-1185">Reference proteome</keyword>
<dbReference type="Gene3D" id="2.60.40.2810">
    <property type="match status" value="2"/>
</dbReference>
<dbReference type="Pfam" id="PF17803">
    <property type="entry name" value="Cadherin_4"/>
    <property type="match status" value="4"/>
</dbReference>
<dbReference type="PROSITE" id="PS50268">
    <property type="entry name" value="CADHERIN_2"/>
    <property type="match status" value="1"/>
</dbReference>
<proteinExistence type="predicted"/>